<dbReference type="OrthoDB" id="9974113at2"/>
<organism evidence="1 2">
    <name type="scientific">Alkaliphilus oremlandii (strain OhILAs)</name>
    <name type="common">Clostridium oremlandii (strain OhILAs)</name>
    <dbReference type="NCBI Taxonomy" id="350688"/>
    <lineage>
        <taxon>Bacteria</taxon>
        <taxon>Bacillati</taxon>
        <taxon>Bacillota</taxon>
        <taxon>Clostridia</taxon>
        <taxon>Peptostreptococcales</taxon>
        <taxon>Natronincolaceae</taxon>
        <taxon>Alkaliphilus</taxon>
    </lineage>
</organism>
<accession>A8MJ05</accession>
<evidence type="ECO:0000313" key="2">
    <source>
        <dbReference type="Proteomes" id="UP000000269"/>
    </source>
</evidence>
<dbReference type="AlphaFoldDB" id="A8MJ05"/>
<dbReference type="RefSeq" id="WP_012160094.1">
    <property type="nucleotide sequence ID" value="NC_009922.1"/>
</dbReference>
<dbReference type="EMBL" id="CP000853">
    <property type="protein sequence ID" value="ABW19787.1"/>
    <property type="molecule type" value="Genomic_DNA"/>
</dbReference>
<protein>
    <submittedName>
        <fullName evidence="1">Uncharacterized protein</fullName>
    </submittedName>
</protein>
<dbReference type="HOGENOM" id="CLU_2314202_0_0_9"/>
<evidence type="ECO:0000313" key="1">
    <source>
        <dbReference type="EMBL" id="ABW19787.1"/>
    </source>
</evidence>
<dbReference type="Proteomes" id="UP000000269">
    <property type="component" value="Chromosome"/>
</dbReference>
<proteinExistence type="predicted"/>
<gene>
    <name evidence="1" type="ordered locus">Clos_2254</name>
</gene>
<sequence>MSKLRGNKLLILLLLIIALLQLNFVYASEERVENYIDENNMVTPSEIHHPHPCHPGDYHRHCDKPLDIRDDCGCYFYKYVCCCGRVMDFGVEYCQKHVN</sequence>
<keyword evidence="2" id="KW-1185">Reference proteome</keyword>
<reference evidence="2" key="1">
    <citation type="submission" date="2007-10" db="EMBL/GenBank/DDBJ databases">
        <title>Complete genome of Alkaliphilus oremlandii OhILAs.</title>
        <authorList>
            <person name="Copeland A."/>
            <person name="Lucas S."/>
            <person name="Lapidus A."/>
            <person name="Barry K."/>
            <person name="Detter J.C."/>
            <person name="Glavina del Rio T."/>
            <person name="Hammon N."/>
            <person name="Israni S."/>
            <person name="Dalin E."/>
            <person name="Tice H."/>
            <person name="Pitluck S."/>
            <person name="Chain P."/>
            <person name="Malfatti S."/>
            <person name="Shin M."/>
            <person name="Vergez L."/>
            <person name="Schmutz J."/>
            <person name="Larimer F."/>
            <person name="Land M."/>
            <person name="Hauser L."/>
            <person name="Kyrpides N."/>
            <person name="Mikhailova N."/>
            <person name="Stolz J.F."/>
            <person name="Dawson A."/>
            <person name="Fisher E."/>
            <person name="Crable B."/>
            <person name="Perera E."/>
            <person name="Lisak J."/>
            <person name="Ranganathan M."/>
            <person name="Basu P."/>
            <person name="Richardson P."/>
        </authorList>
    </citation>
    <scope>NUCLEOTIDE SEQUENCE [LARGE SCALE GENOMIC DNA]</scope>
    <source>
        <strain evidence="2">OhILAs</strain>
    </source>
</reference>
<dbReference type="KEGG" id="aoe:Clos_2254"/>
<name>A8MJ05_ALKOO</name>
<dbReference type="STRING" id="350688.Clos_2254"/>